<dbReference type="EMBL" id="JARWAK010000001">
    <property type="protein sequence ID" value="MDR5865362.1"/>
    <property type="molecule type" value="Genomic_DNA"/>
</dbReference>
<dbReference type="InterPro" id="IPR000845">
    <property type="entry name" value="Nucleoside_phosphorylase_d"/>
</dbReference>
<dbReference type="NCBIfam" id="TIGR01705">
    <property type="entry name" value="MTA_SAH-nuc-hyp"/>
    <property type="match status" value="1"/>
</dbReference>
<comment type="caution">
    <text evidence="3">The sequence shown here is derived from an EMBL/GenBank/DDBJ whole genome shotgun (WGS) entry which is preliminary data.</text>
</comment>
<gene>
    <name evidence="3" type="ORF">QC818_00985</name>
</gene>
<accession>A0ABU1FYQ7</accession>
<dbReference type="GO" id="GO:0008782">
    <property type="term" value="F:adenosylhomocysteine nucleosidase activity"/>
    <property type="evidence" value="ECO:0007669"/>
    <property type="project" value="UniProtKB-EC"/>
</dbReference>
<keyword evidence="3" id="KW-0326">Glycosidase</keyword>
<dbReference type="Proteomes" id="UP001264519">
    <property type="component" value="Unassembled WGS sequence"/>
</dbReference>
<sequence>MTNHHTHDSRDEAVSEPGVAEPTRLGNHSVLFVMAADAEYGPHLMKRFTPFMTGVGPVEAAVELTAALAELEARGRRPDLVVSLGSAGSRALEQTAVYQATSVSYRDMDASPLGFEKGVTPFLDLPATLSLPLRIPGIREATLSTGADIVSGAAYDAIAADMVDMESYACLRACTRFSVPLVVLRGISDGKAELHHVDDWTEYLHVIDEKLAAAVDRLGEALGEGLLKT</sequence>
<dbReference type="GO" id="GO:0008930">
    <property type="term" value="F:methylthioadenosine nucleosidase activity"/>
    <property type="evidence" value="ECO:0007669"/>
    <property type="project" value="UniProtKB-EC"/>
</dbReference>
<keyword evidence="4" id="KW-1185">Reference proteome</keyword>
<feature type="region of interest" description="Disordered" evidence="1">
    <location>
        <begin position="1"/>
        <end position="22"/>
    </location>
</feature>
<evidence type="ECO:0000313" key="3">
    <source>
        <dbReference type="EMBL" id="MDR5865362.1"/>
    </source>
</evidence>
<dbReference type="EC" id="3.2.2.16" evidence="3"/>
<dbReference type="Gene3D" id="3.40.50.1580">
    <property type="entry name" value="Nucleoside phosphorylase domain"/>
    <property type="match status" value="1"/>
</dbReference>
<dbReference type="EC" id="3.2.2.9" evidence="3"/>
<dbReference type="Pfam" id="PF01048">
    <property type="entry name" value="PNP_UDP_1"/>
    <property type="match status" value="1"/>
</dbReference>
<feature type="compositionally biased region" description="Basic and acidic residues" evidence="1">
    <location>
        <begin position="1"/>
        <end position="13"/>
    </location>
</feature>
<organism evidence="3 4">
    <name type="scientific">Halomonas koreensis</name>
    <dbReference type="NCBI Taxonomy" id="245385"/>
    <lineage>
        <taxon>Bacteria</taxon>
        <taxon>Pseudomonadati</taxon>
        <taxon>Pseudomonadota</taxon>
        <taxon>Gammaproteobacteria</taxon>
        <taxon>Oceanospirillales</taxon>
        <taxon>Halomonadaceae</taxon>
        <taxon>Halomonas</taxon>
    </lineage>
</organism>
<dbReference type="InterPro" id="IPR010050">
    <property type="entry name" value="MTA_SAH_nuc_hyp"/>
</dbReference>
<keyword evidence="3" id="KW-0378">Hydrolase</keyword>
<dbReference type="InterPro" id="IPR035994">
    <property type="entry name" value="Nucleoside_phosphorylase_sf"/>
</dbReference>
<proteinExistence type="predicted"/>
<reference evidence="3 4" key="1">
    <citation type="submission" date="2023-04" db="EMBL/GenBank/DDBJ databases">
        <title>A long-awaited taxogenomic arrangement of the family Halomonadaceae.</title>
        <authorList>
            <person name="De La Haba R."/>
            <person name="Chuvochina M."/>
            <person name="Wittouck S."/>
            <person name="Arahal D.R."/>
            <person name="Sanchez-Porro C."/>
            <person name="Hugenholtz P."/>
            <person name="Ventosa A."/>
        </authorList>
    </citation>
    <scope>NUCLEOTIDE SEQUENCE [LARGE SCALE GENOMIC DNA]</scope>
    <source>
        <strain evidence="3 4">DSM 23530</strain>
    </source>
</reference>
<dbReference type="SUPFAM" id="SSF53167">
    <property type="entry name" value="Purine and uridine phosphorylases"/>
    <property type="match status" value="1"/>
</dbReference>
<protein>
    <submittedName>
        <fullName evidence="3">5'-methylthioadenosine/S-adenosylhomocysteine nucleosidase</fullName>
        <ecNumber evidence="3">3.2.2.16</ecNumber>
        <ecNumber evidence="3">3.2.2.9</ecNumber>
    </submittedName>
</protein>
<dbReference type="RefSeq" id="WP_309650959.1">
    <property type="nucleotide sequence ID" value="NZ_JARWAK010000001.1"/>
</dbReference>
<feature type="domain" description="Nucleoside phosphorylase" evidence="2">
    <location>
        <begin position="51"/>
        <end position="217"/>
    </location>
</feature>
<evidence type="ECO:0000259" key="2">
    <source>
        <dbReference type="Pfam" id="PF01048"/>
    </source>
</evidence>
<evidence type="ECO:0000313" key="4">
    <source>
        <dbReference type="Proteomes" id="UP001264519"/>
    </source>
</evidence>
<name>A0ABU1FYQ7_9GAMM</name>
<evidence type="ECO:0000256" key="1">
    <source>
        <dbReference type="SAM" id="MobiDB-lite"/>
    </source>
</evidence>